<proteinExistence type="predicted"/>
<evidence type="ECO:0000313" key="2">
    <source>
        <dbReference type="EMBL" id="KAF7783022.1"/>
    </source>
</evidence>
<sequence>MTTACTQNERQKYAQELAAHTLRQFTAACHSTDQTKSSRASPLKQRCKRKTVSKPPGPGTIDLGGVTKQDVAPEDRKTKRFYIL</sequence>
<organism evidence="2 3">
    <name type="scientific">Agaricus bisporus var. burnettii</name>
    <dbReference type="NCBI Taxonomy" id="192524"/>
    <lineage>
        <taxon>Eukaryota</taxon>
        <taxon>Fungi</taxon>
        <taxon>Dikarya</taxon>
        <taxon>Basidiomycota</taxon>
        <taxon>Agaricomycotina</taxon>
        <taxon>Agaricomycetes</taxon>
        <taxon>Agaricomycetidae</taxon>
        <taxon>Agaricales</taxon>
        <taxon>Agaricineae</taxon>
        <taxon>Agaricaceae</taxon>
        <taxon>Agaricus</taxon>
    </lineage>
</organism>
<accession>A0A8H7F955</accession>
<reference evidence="2 3" key="1">
    <citation type="journal article" name="Sci. Rep.">
        <title>Telomere-to-telomere assembled and centromere annotated genomes of the two main subspecies of the button mushroom Agaricus bisporus reveal especially polymorphic chromosome ends.</title>
        <authorList>
            <person name="Sonnenberg A.S.M."/>
            <person name="Sedaghat-Telgerd N."/>
            <person name="Lavrijssen B."/>
            <person name="Ohm R.A."/>
            <person name="Hendrickx P.M."/>
            <person name="Scholtmeijer K."/>
            <person name="Baars J.J.P."/>
            <person name="van Peer A."/>
        </authorList>
    </citation>
    <scope>NUCLEOTIDE SEQUENCE [LARGE SCALE GENOMIC DNA]</scope>
    <source>
        <strain evidence="2 3">H119_p4</strain>
    </source>
</reference>
<feature type="compositionally biased region" description="Polar residues" evidence="1">
    <location>
        <begin position="30"/>
        <end position="40"/>
    </location>
</feature>
<name>A0A8H7F955_AGABI</name>
<evidence type="ECO:0000256" key="1">
    <source>
        <dbReference type="SAM" id="MobiDB-lite"/>
    </source>
</evidence>
<feature type="region of interest" description="Disordered" evidence="1">
    <location>
        <begin position="30"/>
        <end position="66"/>
    </location>
</feature>
<dbReference type="Proteomes" id="UP000629468">
    <property type="component" value="Unassembled WGS sequence"/>
</dbReference>
<comment type="caution">
    <text evidence="2">The sequence shown here is derived from an EMBL/GenBank/DDBJ whole genome shotgun (WGS) entry which is preliminary data.</text>
</comment>
<evidence type="ECO:0000313" key="3">
    <source>
        <dbReference type="Proteomes" id="UP000629468"/>
    </source>
</evidence>
<protein>
    <submittedName>
        <fullName evidence="2">Uncharacterized protein</fullName>
    </submittedName>
</protein>
<dbReference type="EMBL" id="JABXXO010000003">
    <property type="protein sequence ID" value="KAF7783022.1"/>
    <property type="molecule type" value="Genomic_DNA"/>
</dbReference>
<gene>
    <name evidence="2" type="ORF">Agabi119p4_2398</name>
</gene>
<dbReference type="AlphaFoldDB" id="A0A8H7F955"/>